<evidence type="ECO:0000313" key="1">
    <source>
        <dbReference type="EMBL" id="KAL1595939.1"/>
    </source>
</evidence>
<dbReference type="Proteomes" id="UP001521785">
    <property type="component" value="Unassembled WGS sequence"/>
</dbReference>
<dbReference type="InterPro" id="IPR023214">
    <property type="entry name" value="HAD_sf"/>
</dbReference>
<comment type="caution">
    <text evidence="1">The sequence shown here is derived from an EMBL/GenBank/DDBJ whole genome shotgun (WGS) entry which is preliminary data.</text>
</comment>
<evidence type="ECO:0000313" key="2">
    <source>
        <dbReference type="Proteomes" id="UP001521785"/>
    </source>
</evidence>
<proteinExistence type="predicted"/>
<dbReference type="SUPFAM" id="SSF56784">
    <property type="entry name" value="HAD-like"/>
    <property type="match status" value="1"/>
</dbReference>
<protein>
    <recommendedName>
        <fullName evidence="3">Haloacid dehalogenase-like hydrolase</fullName>
    </recommendedName>
</protein>
<dbReference type="PANTHER" id="PTHR28181">
    <property type="entry name" value="UPF0655 PROTEIN YCR015C"/>
    <property type="match status" value="1"/>
</dbReference>
<evidence type="ECO:0008006" key="3">
    <source>
        <dbReference type="Google" id="ProtNLM"/>
    </source>
</evidence>
<dbReference type="EMBL" id="JAKJXO020000015">
    <property type="protein sequence ID" value="KAL1595939.1"/>
    <property type="molecule type" value="Genomic_DNA"/>
</dbReference>
<keyword evidence="2" id="KW-1185">Reference proteome</keyword>
<sequence>MQRPRNHIRVVLDWDGTLTKRDTLHLVSAIGYEHNRGGNLTPWDDIVQAYLSDYSQHKASYTPSEKERKTVAEESEWLASLKNVERSSIERVKAAGIFKGVTKNDIVSASRSAVHDGKLQLRPGWRKLLSLSESLQQQTLVATSLSIISVNWSATFVRSCLQTALSRSSASDAKVMGSIPIFANELPLEEVQRTPYICTSADKLARFEEVRREDDCTTVYVGDSATDFGCLVAADMGICVRDDPMGSGQKELKGILERLGFEVSRLTPVASINSKGGNGVDGGDRERRDKQKIWWVADLDEVAKFVENAHSSRTVAIQPAEIRS</sequence>
<reference evidence="1 2" key="1">
    <citation type="submission" date="2024-02" db="EMBL/GenBank/DDBJ databases">
        <title>De novo assembly and annotation of 12 fungi associated with fruit tree decline syndrome in Ontario, Canada.</title>
        <authorList>
            <person name="Sulman M."/>
            <person name="Ellouze W."/>
            <person name="Ilyukhin E."/>
        </authorList>
    </citation>
    <scope>NUCLEOTIDE SEQUENCE [LARGE SCALE GENOMIC DNA]</scope>
    <source>
        <strain evidence="1 2">M42-189</strain>
    </source>
</reference>
<dbReference type="InterPro" id="IPR050849">
    <property type="entry name" value="HAD-like_hydrolase_phosphatase"/>
</dbReference>
<dbReference type="InterPro" id="IPR036412">
    <property type="entry name" value="HAD-like_sf"/>
</dbReference>
<organism evidence="1 2">
    <name type="scientific">Paraconiothyrium brasiliense</name>
    <dbReference type="NCBI Taxonomy" id="300254"/>
    <lineage>
        <taxon>Eukaryota</taxon>
        <taxon>Fungi</taxon>
        <taxon>Dikarya</taxon>
        <taxon>Ascomycota</taxon>
        <taxon>Pezizomycotina</taxon>
        <taxon>Dothideomycetes</taxon>
        <taxon>Pleosporomycetidae</taxon>
        <taxon>Pleosporales</taxon>
        <taxon>Massarineae</taxon>
        <taxon>Didymosphaeriaceae</taxon>
        <taxon>Paraconiothyrium</taxon>
    </lineage>
</organism>
<dbReference type="Gene3D" id="3.40.50.1000">
    <property type="entry name" value="HAD superfamily/HAD-like"/>
    <property type="match status" value="1"/>
</dbReference>
<dbReference type="PANTHER" id="PTHR28181:SF1">
    <property type="entry name" value="COLD TOLERANCE PROTEIN 1"/>
    <property type="match status" value="1"/>
</dbReference>
<accession>A0ABR3QUV5</accession>
<name>A0ABR3QUV5_9PLEO</name>
<gene>
    <name evidence="1" type="ORF">SLS60_009629</name>
</gene>